<keyword evidence="8 14" id="KW-0547">Nucleotide-binding</keyword>
<evidence type="ECO:0000256" key="15">
    <source>
        <dbReference type="RuleBase" id="RU365063"/>
    </source>
</evidence>
<dbReference type="EMBL" id="MARB01000008">
    <property type="protein sequence ID" value="ODJ87931.1"/>
    <property type="molecule type" value="Genomic_DNA"/>
</dbReference>
<keyword evidence="11 15" id="KW-0092">Biotin</keyword>
<dbReference type="Pfam" id="PF02786">
    <property type="entry name" value="CPSase_L_D2"/>
    <property type="match status" value="1"/>
</dbReference>
<evidence type="ECO:0000256" key="4">
    <source>
        <dbReference type="ARBA" id="ARBA00013263"/>
    </source>
</evidence>
<comment type="catalytic activity">
    <reaction evidence="13 15">
        <text>N(6)-biotinyl-L-lysyl-[protein] + hydrogencarbonate + ATP = N(6)-carboxybiotinyl-L-lysyl-[protein] + ADP + phosphate + H(+)</text>
        <dbReference type="Rhea" id="RHEA:13501"/>
        <dbReference type="Rhea" id="RHEA-COMP:10505"/>
        <dbReference type="Rhea" id="RHEA-COMP:10506"/>
        <dbReference type="ChEBI" id="CHEBI:15378"/>
        <dbReference type="ChEBI" id="CHEBI:17544"/>
        <dbReference type="ChEBI" id="CHEBI:30616"/>
        <dbReference type="ChEBI" id="CHEBI:43474"/>
        <dbReference type="ChEBI" id="CHEBI:83144"/>
        <dbReference type="ChEBI" id="CHEBI:83145"/>
        <dbReference type="ChEBI" id="CHEBI:456216"/>
        <dbReference type="EC" id="6.3.4.14"/>
    </reaction>
</comment>
<dbReference type="Proteomes" id="UP000094769">
    <property type="component" value="Unassembled WGS sequence"/>
</dbReference>
<dbReference type="PROSITE" id="PS00867">
    <property type="entry name" value="CPSASE_2"/>
    <property type="match status" value="1"/>
</dbReference>
<dbReference type="SMART" id="SM00878">
    <property type="entry name" value="Biotin_carb_C"/>
    <property type="match status" value="1"/>
</dbReference>
<evidence type="ECO:0000256" key="11">
    <source>
        <dbReference type="ARBA" id="ARBA00023267"/>
    </source>
</evidence>
<dbReference type="GO" id="GO:2001295">
    <property type="term" value="P:malonyl-CoA biosynthetic process"/>
    <property type="evidence" value="ECO:0007669"/>
    <property type="project" value="UniProtKB-UniPathway"/>
</dbReference>
<dbReference type="NCBIfam" id="NF006367">
    <property type="entry name" value="PRK08591.1"/>
    <property type="match status" value="1"/>
</dbReference>
<dbReference type="GO" id="GO:0046872">
    <property type="term" value="F:metal ion binding"/>
    <property type="evidence" value="ECO:0007669"/>
    <property type="project" value="UniProtKB-KW"/>
</dbReference>
<evidence type="ECO:0000256" key="9">
    <source>
        <dbReference type="ARBA" id="ARBA00022840"/>
    </source>
</evidence>
<keyword evidence="15" id="KW-0275">Fatty acid biosynthesis</keyword>
<feature type="domain" description="Biotin carboxylation" evidence="17">
    <location>
        <begin position="1"/>
        <end position="445"/>
    </location>
</feature>
<dbReference type="SUPFAM" id="SSF56059">
    <property type="entry name" value="Glutathione synthetase ATP-binding domain-like"/>
    <property type="match status" value="1"/>
</dbReference>
<evidence type="ECO:0000256" key="2">
    <source>
        <dbReference type="ARBA" id="ARBA00004956"/>
    </source>
</evidence>
<dbReference type="RefSeq" id="WP_069123799.1">
    <property type="nucleotide sequence ID" value="NZ_MARB01000008.1"/>
</dbReference>
<evidence type="ECO:0000256" key="13">
    <source>
        <dbReference type="ARBA" id="ARBA00048600"/>
    </source>
</evidence>
<dbReference type="PANTHER" id="PTHR48095:SF2">
    <property type="entry name" value="BIOTIN CARBOXYLASE, CHLOROPLASTIC"/>
    <property type="match status" value="1"/>
</dbReference>
<dbReference type="InterPro" id="IPR011764">
    <property type="entry name" value="Biotin_carboxylation_dom"/>
</dbReference>
<protein>
    <recommendedName>
        <fullName evidence="5 15">Biotin carboxylase</fullName>
        <ecNumber evidence="4 15">6.3.4.14</ecNumber>
    </recommendedName>
    <alternativeName>
        <fullName evidence="12 15">Acetyl-coenzyme A carboxylase biotin carboxylase subunit A</fullName>
    </alternativeName>
</protein>
<dbReference type="FunFam" id="3.40.50.20:FF:000010">
    <property type="entry name" value="Propionyl-CoA carboxylase subunit alpha"/>
    <property type="match status" value="1"/>
</dbReference>
<dbReference type="Gene3D" id="6.20.290.20">
    <property type="match status" value="1"/>
</dbReference>
<proteinExistence type="predicted"/>
<sequence length="446" mass="48645">MIDKIVIANRGEIALRILRACKELGIKTVAVHSEADRDLKHVLLADESVCIGPAPSSDSYLNIPAIISAAEVTDTVAIHPGYGFLSENADFAERVENSGFIFIGPKADTIRTMGDKVAAIEAMRKANVPTVPGSNGPLDNNAKRTKDVANEIGYPVIIKAAGGGGGRGMRVVHTEATLLNAVAMTKAEAEAAFGNGTVYMEKFLGNPRHVEFQVLSDTHGNAIHLGERDCSMQRRHQKVVEEAPAPGITEQQRKDVGERCAKACRQIGYRGAGTFEFLYEDGEFYFIEMNTRVQVEHPVTELITGIDIVKQQILIAAGEPLSYKQDEIKLQGHAVECRINAEDPEKFLPSPGTISQLHTPGGPGVRVDTHIYNGYRVPPYYDSMIGKLVTHGETRDSAIARMRIALQEMVISGIKTNIPLHLDIMRDAAFREGGANIHYLEKKLGL</sequence>
<dbReference type="InterPro" id="IPR011761">
    <property type="entry name" value="ATP-grasp"/>
</dbReference>
<comment type="subunit">
    <text evidence="3 15">Acetyl-CoA carboxylase is a heterohexamer of biotin carboxyl carrier protein, biotin carboxylase and the two subunits of carboxyl transferase in a 2:2 complex.</text>
</comment>
<dbReference type="GO" id="GO:0005524">
    <property type="term" value="F:ATP binding"/>
    <property type="evidence" value="ECO:0007669"/>
    <property type="project" value="UniProtKB-UniRule"/>
</dbReference>
<dbReference type="InterPro" id="IPR005481">
    <property type="entry name" value="BC-like_N"/>
</dbReference>
<name>A0A7Z0VMH1_9GAMM</name>
<dbReference type="PROSITE" id="PS50979">
    <property type="entry name" value="BC"/>
    <property type="match status" value="1"/>
</dbReference>
<dbReference type="SUPFAM" id="SSF52440">
    <property type="entry name" value="PreATP-grasp domain"/>
    <property type="match status" value="1"/>
</dbReference>
<dbReference type="AlphaFoldDB" id="A0A7Z0VMH1"/>
<evidence type="ECO:0000313" key="18">
    <source>
        <dbReference type="EMBL" id="ODJ87931.1"/>
    </source>
</evidence>
<evidence type="ECO:0000256" key="12">
    <source>
        <dbReference type="ARBA" id="ARBA00033786"/>
    </source>
</evidence>
<keyword evidence="9 14" id="KW-0067">ATP-binding</keyword>
<keyword evidence="15" id="KW-0444">Lipid biosynthesis</keyword>
<dbReference type="InterPro" id="IPR051602">
    <property type="entry name" value="ACC_Biotin_Carboxylase"/>
</dbReference>
<dbReference type="GO" id="GO:0004075">
    <property type="term" value="F:biotin carboxylase activity"/>
    <property type="evidence" value="ECO:0007669"/>
    <property type="project" value="UniProtKB-EC"/>
</dbReference>
<dbReference type="OrthoDB" id="9763189at2"/>
<evidence type="ECO:0000259" key="17">
    <source>
        <dbReference type="PROSITE" id="PS50979"/>
    </source>
</evidence>
<keyword evidence="15" id="KW-0276">Fatty acid metabolism</keyword>
<dbReference type="InterPro" id="IPR005482">
    <property type="entry name" value="Biotin_COase_C"/>
</dbReference>
<comment type="caution">
    <text evidence="18">The sequence shown here is derived from an EMBL/GenBank/DDBJ whole genome shotgun (WGS) entry which is preliminary data.</text>
</comment>
<dbReference type="PANTHER" id="PTHR48095">
    <property type="entry name" value="PYRUVATE CARBOXYLASE SUBUNIT A"/>
    <property type="match status" value="1"/>
</dbReference>
<evidence type="ECO:0000256" key="14">
    <source>
        <dbReference type="PROSITE-ProRule" id="PRU00409"/>
    </source>
</evidence>
<reference evidence="18 19" key="1">
    <citation type="submission" date="2016-06" db="EMBL/GenBank/DDBJ databases">
        <title>Genome sequence of endosymbiont of Candidatus Endolucinida thiodiazotropha.</title>
        <authorList>
            <person name="Poehlein A."/>
            <person name="Koenig S."/>
            <person name="Heiden S.E."/>
            <person name="Thuermer A."/>
            <person name="Voget S."/>
            <person name="Daniel R."/>
            <person name="Markert S."/>
            <person name="Gros O."/>
            <person name="Schweder T."/>
        </authorList>
    </citation>
    <scope>NUCLEOTIDE SEQUENCE [LARGE SCALE GENOMIC DNA]</scope>
    <source>
        <strain evidence="18 19">COS</strain>
    </source>
</reference>
<dbReference type="UniPathway" id="UPA00655">
    <property type="reaction ID" value="UER00711"/>
</dbReference>
<accession>A0A7Z0VMH1</accession>
<dbReference type="Pfam" id="PF02785">
    <property type="entry name" value="Biotin_carb_C"/>
    <property type="match status" value="1"/>
</dbReference>
<keyword evidence="6 15" id="KW-0436">Ligase</keyword>
<evidence type="ECO:0000313" key="19">
    <source>
        <dbReference type="Proteomes" id="UP000094769"/>
    </source>
</evidence>
<evidence type="ECO:0000256" key="8">
    <source>
        <dbReference type="ARBA" id="ARBA00022741"/>
    </source>
</evidence>
<dbReference type="NCBIfam" id="TIGR00514">
    <property type="entry name" value="accC"/>
    <property type="match status" value="1"/>
</dbReference>
<evidence type="ECO:0000256" key="10">
    <source>
        <dbReference type="ARBA" id="ARBA00022842"/>
    </source>
</evidence>
<dbReference type="InterPro" id="IPR005479">
    <property type="entry name" value="CPAse_ATP-bd"/>
</dbReference>
<organism evidence="18 19">
    <name type="scientific">Candidatus Thiodiazotropha endolucinida</name>
    <dbReference type="NCBI Taxonomy" id="1655433"/>
    <lineage>
        <taxon>Bacteria</taxon>
        <taxon>Pseudomonadati</taxon>
        <taxon>Pseudomonadota</taxon>
        <taxon>Gammaproteobacteria</taxon>
        <taxon>Chromatiales</taxon>
        <taxon>Sedimenticolaceae</taxon>
        <taxon>Candidatus Thiodiazotropha</taxon>
    </lineage>
</organism>
<evidence type="ECO:0000256" key="5">
    <source>
        <dbReference type="ARBA" id="ARBA00017242"/>
    </source>
</evidence>
<dbReference type="GO" id="GO:0006633">
    <property type="term" value="P:fatty acid biosynthetic process"/>
    <property type="evidence" value="ECO:0007669"/>
    <property type="project" value="UniProtKB-KW"/>
</dbReference>
<gene>
    <name evidence="18" type="primary">accC</name>
    <name evidence="18" type="ORF">CODIS_17020</name>
</gene>
<dbReference type="Gene3D" id="3.40.50.20">
    <property type="match status" value="1"/>
</dbReference>
<dbReference type="PROSITE" id="PS50975">
    <property type="entry name" value="ATP_GRASP"/>
    <property type="match status" value="1"/>
</dbReference>
<dbReference type="InterPro" id="IPR011054">
    <property type="entry name" value="Rudment_hybrid_motif"/>
</dbReference>
<keyword evidence="7" id="KW-0479">Metal-binding</keyword>
<evidence type="ECO:0000256" key="7">
    <source>
        <dbReference type="ARBA" id="ARBA00022723"/>
    </source>
</evidence>
<dbReference type="EC" id="6.3.4.14" evidence="4 15"/>
<evidence type="ECO:0000256" key="1">
    <source>
        <dbReference type="ARBA" id="ARBA00003761"/>
    </source>
</evidence>
<dbReference type="InterPro" id="IPR016185">
    <property type="entry name" value="PreATP-grasp_dom_sf"/>
</dbReference>
<evidence type="ECO:0000256" key="6">
    <source>
        <dbReference type="ARBA" id="ARBA00022598"/>
    </source>
</evidence>
<comment type="pathway">
    <text evidence="2 15">Lipid metabolism; malonyl-CoA biosynthesis; malonyl-CoA from acetyl-CoA: step 1/1.</text>
</comment>
<keyword evidence="19" id="KW-1185">Reference proteome</keyword>
<evidence type="ECO:0000259" key="16">
    <source>
        <dbReference type="PROSITE" id="PS50975"/>
    </source>
</evidence>
<dbReference type="Pfam" id="PF00289">
    <property type="entry name" value="Biotin_carb_N"/>
    <property type="match status" value="1"/>
</dbReference>
<dbReference type="Gene3D" id="3.30.470.20">
    <property type="entry name" value="ATP-grasp fold, B domain"/>
    <property type="match status" value="1"/>
</dbReference>
<comment type="function">
    <text evidence="1 15">This protein is a component of the acetyl coenzyme A carboxylase complex; first, biotin carboxylase catalyzes the carboxylation of the carrier protein and then the transcarboxylase transfers the carboxyl group to form malonyl-CoA.</text>
</comment>
<dbReference type="SUPFAM" id="SSF51246">
    <property type="entry name" value="Rudiment single hybrid motif"/>
    <property type="match status" value="1"/>
</dbReference>
<evidence type="ECO:0000256" key="3">
    <source>
        <dbReference type="ARBA" id="ARBA00011750"/>
    </source>
</evidence>
<dbReference type="InterPro" id="IPR004549">
    <property type="entry name" value="Acetyl_CoA_COase_biotin_COase"/>
</dbReference>
<feature type="domain" description="ATP-grasp" evidence="16">
    <location>
        <begin position="120"/>
        <end position="317"/>
    </location>
</feature>
<keyword evidence="10" id="KW-0460">Magnesium</keyword>
<keyword evidence="15" id="KW-0443">Lipid metabolism</keyword>
<dbReference type="PROSITE" id="PS00866">
    <property type="entry name" value="CPSASE_1"/>
    <property type="match status" value="1"/>
</dbReference>
<dbReference type="FunFam" id="3.30.1490.20:FF:000018">
    <property type="entry name" value="Biotin carboxylase"/>
    <property type="match status" value="1"/>
</dbReference>